<dbReference type="GO" id="GO:0005886">
    <property type="term" value="C:plasma membrane"/>
    <property type="evidence" value="ECO:0007669"/>
    <property type="project" value="UniProtKB-SubCell"/>
</dbReference>
<feature type="transmembrane region" description="Helical" evidence="8">
    <location>
        <begin position="151"/>
        <end position="172"/>
    </location>
</feature>
<feature type="transmembrane region" description="Helical" evidence="8">
    <location>
        <begin position="388"/>
        <end position="411"/>
    </location>
</feature>
<dbReference type="AlphaFoldDB" id="A0A178MGI2"/>
<gene>
    <name evidence="10" type="ORF">A6A03_00265</name>
</gene>
<dbReference type="Proteomes" id="UP000078287">
    <property type="component" value="Unassembled WGS sequence"/>
</dbReference>
<organism evidence="10 11">
    <name type="scientific">Chloroflexus islandicus</name>
    <dbReference type="NCBI Taxonomy" id="1707952"/>
    <lineage>
        <taxon>Bacteria</taxon>
        <taxon>Bacillati</taxon>
        <taxon>Chloroflexota</taxon>
        <taxon>Chloroflexia</taxon>
        <taxon>Chloroflexales</taxon>
        <taxon>Chloroflexineae</taxon>
        <taxon>Chloroflexaceae</taxon>
        <taxon>Chloroflexus</taxon>
    </lineage>
</organism>
<evidence type="ECO:0000259" key="9">
    <source>
        <dbReference type="Pfam" id="PF00361"/>
    </source>
</evidence>
<feature type="transmembrane region" description="Helical" evidence="8">
    <location>
        <begin position="281"/>
        <end position="301"/>
    </location>
</feature>
<dbReference type="OrthoDB" id="139479at2"/>
<evidence type="ECO:0000256" key="5">
    <source>
        <dbReference type="ARBA" id="ARBA00023002"/>
    </source>
</evidence>
<feature type="transmembrane region" description="Helical" evidence="8">
    <location>
        <begin position="258"/>
        <end position="275"/>
    </location>
</feature>
<feature type="transmembrane region" description="Helical" evidence="8">
    <location>
        <begin position="66"/>
        <end position="85"/>
    </location>
</feature>
<accession>A0A178MGI2</accession>
<keyword evidence="11" id="KW-1185">Reference proteome</keyword>
<feature type="transmembrane region" description="Helical" evidence="8">
    <location>
        <begin position="26"/>
        <end position="45"/>
    </location>
</feature>
<dbReference type="RefSeq" id="WP_066784052.1">
    <property type="nucleotide sequence ID" value="NZ_LWQS01000038.1"/>
</dbReference>
<proteinExistence type="predicted"/>
<feature type="transmembrane region" description="Helical" evidence="8">
    <location>
        <begin position="443"/>
        <end position="467"/>
    </location>
</feature>
<feature type="transmembrane region" description="Helical" evidence="8">
    <location>
        <begin position="211"/>
        <end position="237"/>
    </location>
</feature>
<dbReference type="EMBL" id="LWQS01000038">
    <property type="protein sequence ID" value="OAN47215.1"/>
    <property type="molecule type" value="Genomic_DNA"/>
</dbReference>
<comment type="subcellular location">
    <subcellularLocation>
        <location evidence="1">Cell membrane</location>
        <topology evidence="1">Multi-pass membrane protein</topology>
    </subcellularLocation>
    <subcellularLocation>
        <location evidence="7">Membrane</location>
        <topology evidence="7">Multi-pass membrane protein</topology>
    </subcellularLocation>
</comment>
<keyword evidence="2" id="KW-1003">Cell membrane</keyword>
<keyword evidence="4 8" id="KW-1133">Transmembrane helix</keyword>
<evidence type="ECO:0000313" key="11">
    <source>
        <dbReference type="Proteomes" id="UP000078287"/>
    </source>
</evidence>
<feature type="transmembrane region" description="Helical" evidence="8">
    <location>
        <begin position="91"/>
        <end position="108"/>
    </location>
</feature>
<name>A0A178MGI2_9CHLR</name>
<evidence type="ECO:0000256" key="3">
    <source>
        <dbReference type="ARBA" id="ARBA00022692"/>
    </source>
</evidence>
<dbReference type="Pfam" id="PF00361">
    <property type="entry name" value="Proton_antipo_M"/>
    <property type="match status" value="1"/>
</dbReference>
<protein>
    <recommendedName>
        <fullName evidence="9">NADH:quinone oxidoreductase/Mrp antiporter transmembrane domain-containing protein</fullName>
    </recommendedName>
</protein>
<dbReference type="PANTHER" id="PTHR42682">
    <property type="entry name" value="HYDROGENASE-4 COMPONENT F"/>
    <property type="match status" value="1"/>
</dbReference>
<evidence type="ECO:0000313" key="10">
    <source>
        <dbReference type="EMBL" id="OAN47215.1"/>
    </source>
</evidence>
<dbReference type="STRING" id="1707952.A6A03_00265"/>
<keyword evidence="5" id="KW-0560">Oxidoreductase</keyword>
<keyword evidence="3 7" id="KW-0812">Transmembrane</keyword>
<sequence length="483" mass="50676">MLYLLLIFFPLSMAFSAFLLRRLPRTAIALSIGTLIVELLLALQVRVDDPVRVLGVTLLLSPLNQIFLFLFLGVAITTLTAALIVPHGENFSAIGLLTVGQTVAILVMQDSFVTALVLVAIGLTTVLAIVDLPAGAGVLVSRQTLATALKYLVLMVVAGILLYIAYVLTDIFRPGELPGRISPARFILALLAAGFALRMALTPFHSWLVDLISYAGSLAAILIIALPAPASLLVFLLTLQSFPTLLFEGGQALDVLRIGAAVSAVLAGALALTAITLRQRMAYLIASNCGIIFYGFASLSLAGLSGALVGVINLALAVTTVLISLALLEHPNERLTAESRNDLFWRRPVAGAGVLGGGLALIGWLPFPGGTSSLLVLQAAAAIHWGELLIVLAAMVLAALTLVQLAVQYLIGARDIPLAEEPPLLGETELDRLPPLQPASEPLSSVALISILLAVMLAIGLFPNVLLPTIEAAVRSLAALYAV</sequence>
<dbReference type="PANTHER" id="PTHR42682:SF3">
    <property type="entry name" value="FORMATE HYDROGENLYASE SUBUNIT 3-RELATED"/>
    <property type="match status" value="1"/>
</dbReference>
<dbReference type="InterPro" id="IPR052175">
    <property type="entry name" value="ComplexI-like_HydComp"/>
</dbReference>
<feature type="transmembrane region" description="Helical" evidence="8">
    <location>
        <begin position="184"/>
        <end position="205"/>
    </location>
</feature>
<evidence type="ECO:0000256" key="4">
    <source>
        <dbReference type="ARBA" id="ARBA00022989"/>
    </source>
</evidence>
<dbReference type="InterPro" id="IPR001750">
    <property type="entry name" value="ND/Mrp_TM"/>
</dbReference>
<evidence type="ECO:0000256" key="6">
    <source>
        <dbReference type="ARBA" id="ARBA00023136"/>
    </source>
</evidence>
<evidence type="ECO:0000256" key="2">
    <source>
        <dbReference type="ARBA" id="ARBA00022475"/>
    </source>
</evidence>
<comment type="caution">
    <text evidence="10">The sequence shown here is derived from an EMBL/GenBank/DDBJ whole genome shotgun (WGS) entry which is preliminary data.</text>
</comment>
<feature type="transmembrane region" description="Helical" evidence="8">
    <location>
        <begin position="348"/>
        <end position="367"/>
    </location>
</feature>
<evidence type="ECO:0000256" key="7">
    <source>
        <dbReference type="RuleBase" id="RU000320"/>
    </source>
</evidence>
<feature type="transmembrane region" description="Helical" evidence="8">
    <location>
        <begin position="115"/>
        <end position="139"/>
    </location>
</feature>
<feature type="domain" description="NADH:quinone oxidoreductase/Mrp antiporter transmembrane" evidence="9">
    <location>
        <begin position="184"/>
        <end position="397"/>
    </location>
</feature>
<feature type="transmembrane region" description="Helical" evidence="8">
    <location>
        <begin position="308"/>
        <end position="328"/>
    </location>
</feature>
<keyword evidence="6 8" id="KW-0472">Membrane</keyword>
<reference evidence="10 11" key="1">
    <citation type="submission" date="2016-04" db="EMBL/GenBank/DDBJ databases">
        <title>Chloroflexus islandicus sp. nov., a thermophilic filamentous anoxygenic phototrophic bacterium from geyser Strokkur (Iceland).</title>
        <authorList>
            <person name="Gaisin V.A."/>
            <person name="Kalashnikov A.M."/>
            <person name="Sukhacheva M.V."/>
            <person name="Grouzdev D.S."/>
            <person name="Ivanov T.M."/>
            <person name="Kuznetsov B."/>
            <person name="Gorlenko V.M."/>
        </authorList>
    </citation>
    <scope>NUCLEOTIDE SEQUENCE [LARGE SCALE GENOMIC DNA]</scope>
    <source>
        <strain evidence="11">isl-2</strain>
    </source>
</reference>
<dbReference type="GO" id="GO:0016491">
    <property type="term" value="F:oxidoreductase activity"/>
    <property type="evidence" value="ECO:0007669"/>
    <property type="project" value="UniProtKB-KW"/>
</dbReference>
<evidence type="ECO:0000256" key="1">
    <source>
        <dbReference type="ARBA" id="ARBA00004651"/>
    </source>
</evidence>
<evidence type="ECO:0000256" key="8">
    <source>
        <dbReference type="SAM" id="Phobius"/>
    </source>
</evidence>